<gene>
    <name evidence="2" type="ORF">H0S73_20195</name>
</gene>
<organism evidence="2 3">
    <name type="scientific">Microvirga mediterraneensis</name>
    <dbReference type="NCBI Taxonomy" id="2754695"/>
    <lineage>
        <taxon>Bacteria</taxon>
        <taxon>Pseudomonadati</taxon>
        <taxon>Pseudomonadota</taxon>
        <taxon>Alphaproteobacteria</taxon>
        <taxon>Hyphomicrobiales</taxon>
        <taxon>Methylobacteriaceae</taxon>
        <taxon>Microvirga</taxon>
    </lineage>
</organism>
<dbReference type="Pfam" id="PF14026">
    <property type="entry name" value="SCO4226-like"/>
    <property type="match status" value="1"/>
</dbReference>
<dbReference type="EMBL" id="JACDXJ010000001">
    <property type="protein sequence ID" value="MBA1158429.1"/>
    <property type="molecule type" value="Genomic_DNA"/>
</dbReference>
<evidence type="ECO:0000313" key="3">
    <source>
        <dbReference type="Proteomes" id="UP000572984"/>
    </source>
</evidence>
<name>A0A838BTP5_9HYPH</name>
<accession>A0A838BTP5</accession>
<feature type="domain" description="Guanylate cyclase" evidence="1">
    <location>
        <begin position="110"/>
        <end position="223"/>
    </location>
</feature>
<evidence type="ECO:0000259" key="1">
    <source>
        <dbReference type="PROSITE" id="PS50125"/>
    </source>
</evidence>
<keyword evidence="3" id="KW-1185">Reference proteome</keyword>
<dbReference type="GO" id="GO:0004016">
    <property type="term" value="F:adenylate cyclase activity"/>
    <property type="evidence" value="ECO:0007669"/>
    <property type="project" value="UniProtKB-ARBA"/>
</dbReference>
<dbReference type="CDD" id="cd07302">
    <property type="entry name" value="CHD"/>
    <property type="match status" value="1"/>
</dbReference>
<dbReference type="Gene3D" id="3.30.70.3090">
    <property type="entry name" value="ORF SCO4226, nickel-binding ferredoxin-like monomer"/>
    <property type="match status" value="1"/>
</dbReference>
<dbReference type="PROSITE" id="PS50125">
    <property type="entry name" value="GUANYLATE_CYCLASE_2"/>
    <property type="match status" value="1"/>
</dbReference>
<reference evidence="2 3" key="1">
    <citation type="submission" date="2020-07" db="EMBL/GenBank/DDBJ databases">
        <title>Draft genome and description of Microvirga mediterraneensis Marseille-Q2068 sp. nov.</title>
        <authorList>
            <person name="Boxberger M."/>
        </authorList>
    </citation>
    <scope>NUCLEOTIDE SEQUENCE [LARGE SCALE GENOMIC DNA]</scope>
    <source>
        <strain evidence="2 3">Marseille-Q2068</strain>
    </source>
</reference>
<dbReference type="Pfam" id="PF00211">
    <property type="entry name" value="Guanylate_cyc"/>
    <property type="match status" value="1"/>
</dbReference>
<dbReference type="InterPro" id="IPR050697">
    <property type="entry name" value="Adenylyl/Guanylyl_Cyclase_3/4"/>
</dbReference>
<dbReference type="PANTHER" id="PTHR43081:SF19">
    <property type="entry name" value="PH-SENSITIVE ADENYLATE CYCLASE RV1264"/>
    <property type="match status" value="1"/>
</dbReference>
<proteinExistence type="predicted"/>
<dbReference type="InterPro" id="IPR025336">
    <property type="entry name" value="SCO4226-like"/>
</dbReference>
<dbReference type="GO" id="GO:0006171">
    <property type="term" value="P:cAMP biosynthetic process"/>
    <property type="evidence" value="ECO:0007669"/>
    <property type="project" value="TreeGrafter"/>
</dbReference>
<evidence type="ECO:0000313" key="2">
    <source>
        <dbReference type="EMBL" id="MBA1158429.1"/>
    </source>
</evidence>
<protein>
    <submittedName>
        <fullName evidence="2">DUF4242 domain-containing protein</fullName>
    </submittedName>
</protein>
<dbReference type="InterPro" id="IPR042557">
    <property type="entry name" value="SCO4226"/>
</dbReference>
<dbReference type="AlphaFoldDB" id="A0A838BTP5"/>
<dbReference type="InterPro" id="IPR029787">
    <property type="entry name" value="Nucleotide_cyclase"/>
</dbReference>
<dbReference type="RefSeq" id="WP_181053824.1">
    <property type="nucleotide sequence ID" value="NZ_JACDXJ010000001.1"/>
</dbReference>
<comment type="caution">
    <text evidence="2">The sequence shown here is derived from an EMBL/GenBank/DDBJ whole genome shotgun (WGS) entry which is preliminary data.</text>
</comment>
<dbReference type="PANTHER" id="PTHR43081">
    <property type="entry name" value="ADENYLATE CYCLASE, TERMINAL-DIFFERENTIATION SPECIFIC-RELATED"/>
    <property type="match status" value="1"/>
</dbReference>
<sequence length="270" mass="29372">MPIFLDRHELKGLTAADIAQVHQQDLEVQGRYGVRFLTYWFDDTRGTAFCLIDAPDIETAMQVHDEAHGEIARDVIAVDLSAVEAFLGRISDPEPDACCSGGRVDPALRTIMFTDIVDSTAMTARLGDTRAVEMVRAHDAMVRRALRDKGGREVKHTGDGIMAAFDDATAAVDAARAIQQAFEAFNLASREKLSVRIGLDAGEPVADHNDLFGATVQKAARLCQGAEPDSIVVSEIITTLVAPRFSFVDLGSRVVKGFTQPVEAFAVNWR</sequence>
<dbReference type="SMART" id="SM00044">
    <property type="entry name" value="CYCc"/>
    <property type="match status" value="1"/>
</dbReference>
<dbReference type="SUPFAM" id="SSF55073">
    <property type="entry name" value="Nucleotide cyclase"/>
    <property type="match status" value="1"/>
</dbReference>
<dbReference type="InterPro" id="IPR001054">
    <property type="entry name" value="A/G_cyclase"/>
</dbReference>
<dbReference type="Gene3D" id="3.30.70.1230">
    <property type="entry name" value="Nucleotide cyclase"/>
    <property type="match status" value="1"/>
</dbReference>
<dbReference type="GO" id="GO:0035556">
    <property type="term" value="P:intracellular signal transduction"/>
    <property type="evidence" value="ECO:0007669"/>
    <property type="project" value="InterPro"/>
</dbReference>
<dbReference type="Proteomes" id="UP000572984">
    <property type="component" value="Unassembled WGS sequence"/>
</dbReference>